<sequence>MHHYTECGLDNVWLANGYTTQSTAYGPGISVAHADELLALLAQRIVGKPGRLSGKEFRFLRVQMGISQAALARAQGVSEQAVSLWERHGKVPKANDALIRLCYLSHAQGDEPLRKAFHRVMEVERLIHQKIVATAGPKGWKSTVEEEATQPVAS</sequence>
<evidence type="ECO:0000313" key="3">
    <source>
        <dbReference type="Proteomes" id="UP000574369"/>
    </source>
</evidence>
<dbReference type="RefSeq" id="WP_088449504.1">
    <property type="nucleotide sequence ID" value="NZ_JACHXO010000001.1"/>
</dbReference>
<gene>
    <name evidence="2" type="ORF">FHS28_000185</name>
</gene>
<reference evidence="2 3" key="1">
    <citation type="submission" date="2020-08" db="EMBL/GenBank/DDBJ databases">
        <title>Genomic Encyclopedia of Type Strains, Phase III (KMG-III): the genomes of soil and plant-associated and newly described type strains.</title>
        <authorList>
            <person name="Whitman W."/>
        </authorList>
    </citation>
    <scope>NUCLEOTIDE SEQUENCE [LARGE SCALE GENOMIC DNA]</scope>
    <source>
        <strain evidence="2 3">CECT 7247</strain>
    </source>
</reference>
<dbReference type="InterPro" id="IPR010982">
    <property type="entry name" value="Lambda_DNA-bd_dom_sf"/>
</dbReference>
<dbReference type="EMBL" id="JACHXO010000001">
    <property type="protein sequence ID" value="MBB3192820.1"/>
    <property type="molecule type" value="Genomic_DNA"/>
</dbReference>
<protein>
    <submittedName>
        <fullName evidence="2">DNA-binding transcriptional regulator YiaG</fullName>
    </submittedName>
</protein>
<comment type="caution">
    <text evidence="2">The sequence shown here is derived from an EMBL/GenBank/DDBJ whole genome shotgun (WGS) entry which is preliminary data.</text>
</comment>
<organism evidence="2 3">
    <name type="scientific">Roseateles terrae</name>
    <dbReference type="NCBI Taxonomy" id="431060"/>
    <lineage>
        <taxon>Bacteria</taxon>
        <taxon>Pseudomonadati</taxon>
        <taxon>Pseudomonadota</taxon>
        <taxon>Betaproteobacteria</taxon>
        <taxon>Burkholderiales</taxon>
        <taxon>Sphaerotilaceae</taxon>
        <taxon>Roseateles</taxon>
    </lineage>
</organism>
<accession>A0ABR6GL89</accession>
<dbReference type="Proteomes" id="UP000574369">
    <property type="component" value="Unassembled WGS sequence"/>
</dbReference>
<dbReference type="SUPFAM" id="SSF47413">
    <property type="entry name" value="lambda repressor-like DNA-binding domains"/>
    <property type="match status" value="1"/>
</dbReference>
<proteinExistence type="predicted"/>
<keyword evidence="3" id="KW-1185">Reference proteome</keyword>
<dbReference type="CDD" id="cd00093">
    <property type="entry name" value="HTH_XRE"/>
    <property type="match status" value="1"/>
</dbReference>
<evidence type="ECO:0000259" key="1">
    <source>
        <dbReference type="PROSITE" id="PS50943"/>
    </source>
</evidence>
<dbReference type="GO" id="GO:0003677">
    <property type="term" value="F:DNA binding"/>
    <property type="evidence" value="ECO:0007669"/>
    <property type="project" value="UniProtKB-KW"/>
</dbReference>
<dbReference type="PROSITE" id="PS50943">
    <property type="entry name" value="HTH_CROC1"/>
    <property type="match status" value="1"/>
</dbReference>
<keyword evidence="2" id="KW-0238">DNA-binding</keyword>
<name>A0ABR6GL89_9BURK</name>
<dbReference type="InterPro" id="IPR001387">
    <property type="entry name" value="Cro/C1-type_HTH"/>
</dbReference>
<feature type="domain" description="HTH cro/C1-type" evidence="1">
    <location>
        <begin position="57"/>
        <end position="87"/>
    </location>
</feature>
<evidence type="ECO:0000313" key="2">
    <source>
        <dbReference type="EMBL" id="MBB3192820.1"/>
    </source>
</evidence>
<dbReference type="Gene3D" id="1.10.260.40">
    <property type="entry name" value="lambda repressor-like DNA-binding domains"/>
    <property type="match status" value="1"/>
</dbReference>